<name>A0A3T1CZB7_9BACL</name>
<dbReference type="GO" id="GO:0030313">
    <property type="term" value="C:cell envelope"/>
    <property type="evidence" value="ECO:0007669"/>
    <property type="project" value="UniProtKB-SubCell"/>
</dbReference>
<dbReference type="Pfam" id="PF00395">
    <property type="entry name" value="SLH"/>
    <property type="match status" value="3"/>
</dbReference>
<dbReference type="Pfam" id="PF25021">
    <property type="entry name" value="TEN_NHL"/>
    <property type="match status" value="5"/>
</dbReference>
<dbReference type="Gene3D" id="2.120.10.30">
    <property type="entry name" value="TolB, C-terminal domain"/>
    <property type="match status" value="3"/>
</dbReference>
<dbReference type="Pfam" id="PF17802">
    <property type="entry name" value="SpaA"/>
    <property type="match status" value="1"/>
</dbReference>
<dbReference type="InterPro" id="IPR013378">
    <property type="entry name" value="InlB-like_B-rpt"/>
</dbReference>
<feature type="domain" description="SLH" evidence="5">
    <location>
        <begin position="1135"/>
        <end position="1198"/>
    </location>
</feature>
<dbReference type="SUPFAM" id="SSF63829">
    <property type="entry name" value="Calcium-dependent phosphotriesterase"/>
    <property type="match status" value="1"/>
</dbReference>
<dbReference type="Gene3D" id="2.60.40.1120">
    <property type="entry name" value="Carboxypeptidase-like, regulatory domain"/>
    <property type="match status" value="1"/>
</dbReference>
<dbReference type="SUPFAM" id="SSF49478">
    <property type="entry name" value="Cna protein B-type domain"/>
    <property type="match status" value="1"/>
</dbReference>
<dbReference type="KEGG" id="cohn:KCTCHS21_05850"/>
<dbReference type="Pfam" id="PF01436">
    <property type="entry name" value="NHL"/>
    <property type="match status" value="1"/>
</dbReference>
<sequence length="1240" mass="131612">MGKKLKQLTSGMLAFLLIVSMLPELSGGKTYAAASDIISTVAGSGEYLGDGGDATSAKLNLPTGVTMDSNGNLYIADYSNNRIRKVNTLGKISTVAGTGTAGFSGDSGKANLAKLQDPQGVAVDSAGNIYIADSFNNRIRKVDTSGEISTVAGIFNSGYWGDDVAATSTPLNRPTGVAVDSQGNLYIADSYNNRIRKVDTIGIISTVAGSSNVGGYTGDGAVATSAKLNLPTGVFVDSIGNLYIADSENHAIRKVDKQSGKISTVAGTGSAGFSGDGESATSAQLNSPTGVTVDSSGNLYIADFINHRIRKVDASGKISTVAGSSKGFFGGFSGDGGAATSAELNNPKGVAVDSSGMLYIADSNNNRIRKVGPPPGPTSYNITYNLDGGTATNPATYTAVDENFILTNPTKLGYTFAGWTGTGLGAATQTVTIAKGSTGDRTYTATWTVAANVTINYAANNTAYGSVSRSSEALNPEIGTASGSVATAKPGYYFVKWQDANSSQVSTSATWVPQKVSGSYVAGSYTAVFAPNSYNITYNLDGGTATNPATNTAEDDSFTLTNPTKPGYEFAGWTGTGLGAATQTVTIAKGSTGPRTYTATWTAKTYTVILNDNGGSDGSGSVNATYDQPMPTVQKPSKAGHAFVGYFDQLTGGTKYYNSDMSSARNWDKTASNVTLFASWSEHDVIGTIVDDGAPAQKIKGATVKIIKGNAQYGEATTDEDGKFTINNVSPGTYNLIMTIGDKTEIIAITVEKNKPITDLGVIIFPLGNASSALKFQGNGTPAVIIGNLHPEAEEYYNEGGSNFVKVEMTVAKTDEETAAGDNLTAINGIKTQAQSKNMRIGLYLDMTIEKFNRNSELDSWSYDGLIGQTKGLIKVIIPIPADLQGKSNYSVYRYHGNAVNIISTVPNTDGEYLIVDPSDWTLTLYVKNFSVYALAYNDSQSQQNPSGGATVSTITFSGNGGTPSSVTQSVTNGGLLSKPVDPVRKGYVFAGWYKADGSEWSFSSDRVNANFTLTAKWTLADTDTGIHELDKVNHFAYMLGYPDKTFGPEKNMTRAEATAMFARLLVKKMDVNKEYPTSFKDVAGTKWYANAIGYMEQYGIINGYLDGTFKPEAPITRAEFASIASRFDKLITGEPSTFSDVADNYWAKDNISFAAAKGWVKGYPDGAFKPNNNITRAEVVSLVNRMLERYSDKGYVDSNKNVLKQYVDLKNNYWAYYDIMEASNEHNYEKSLNSETWSR</sequence>
<dbReference type="InterPro" id="IPR056822">
    <property type="entry name" value="TEN_NHL"/>
</dbReference>
<dbReference type="Pfam" id="PF09479">
    <property type="entry name" value="Flg_new"/>
    <property type="match status" value="4"/>
</dbReference>
<dbReference type="InterPro" id="IPR041033">
    <property type="entry name" value="SpaA_PFL_dom_1"/>
</dbReference>
<dbReference type="Gene3D" id="2.60.40.4270">
    <property type="entry name" value="Listeria-Bacteroides repeat domain"/>
    <property type="match status" value="4"/>
</dbReference>
<gene>
    <name evidence="6" type="ORF">KCTCHS21_05850</name>
</gene>
<dbReference type="CDD" id="cd14953">
    <property type="entry name" value="NHL_like_1"/>
    <property type="match status" value="1"/>
</dbReference>
<dbReference type="InterPro" id="IPR042229">
    <property type="entry name" value="Listeria/Bacterioides_rpt_sf"/>
</dbReference>
<proteinExistence type="predicted"/>
<keyword evidence="4" id="KW-0732">Signal</keyword>
<feature type="repeat" description="NHL" evidence="3">
    <location>
        <begin position="170"/>
        <end position="201"/>
    </location>
</feature>
<dbReference type="PANTHER" id="PTHR13833">
    <property type="match status" value="1"/>
</dbReference>
<evidence type="ECO:0000313" key="6">
    <source>
        <dbReference type="EMBL" id="BBI31186.1"/>
    </source>
</evidence>
<reference evidence="6 7" key="1">
    <citation type="submission" date="2019-01" db="EMBL/GenBank/DDBJ databases">
        <title>Complete genome sequence of Cohnella hallensis HS21 isolated from Korean fir (Abies koreana) rhizospheric soil.</title>
        <authorList>
            <person name="Jiang L."/>
            <person name="Kang S.W."/>
            <person name="Kim S."/>
            <person name="Jung J."/>
            <person name="Kim C.Y."/>
            <person name="Kim D.H."/>
            <person name="Kim S.W."/>
            <person name="Lee J."/>
        </authorList>
    </citation>
    <scope>NUCLEOTIDE SEQUENCE [LARGE SCALE GENOMIC DNA]</scope>
    <source>
        <strain evidence="6 7">HS21</strain>
    </source>
</reference>
<evidence type="ECO:0000313" key="7">
    <source>
        <dbReference type="Proteomes" id="UP000289856"/>
    </source>
</evidence>
<dbReference type="InterPro" id="IPR001119">
    <property type="entry name" value="SLH_dom"/>
</dbReference>
<keyword evidence="2" id="KW-0677">Repeat</keyword>
<dbReference type="InterPro" id="IPR001258">
    <property type="entry name" value="NHL_repeat"/>
</dbReference>
<comment type="subcellular location">
    <subcellularLocation>
        <location evidence="1">Cell envelope</location>
    </subcellularLocation>
</comment>
<feature type="repeat" description="NHL" evidence="3">
    <location>
        <begin position="59"/>
        <end position="89"/>
    </location>
</feature>
<evidence type="ECO:0000256" key="4">
    <source>
        <dbReference type="SAM" id="SignalP"/>
    </source>
</evidence>
<evidence type="ECO:0000259" key="5">
    <source>
        <dbReference type="PROSITE" id="PS51272"/>
    </source>
</evidence>
<organism evidence="6 7">
    <name type="scientific">Cohnella abietis</name>
    <dbReference type="NCBI Taxonomy" id="2507935"/>
    <lineage>
        <taxon>Bacteria</taxon>
        <taxon>Bacillati</taxon>
        <taxon>Bacillota</taxon>
        <taxon>Bacilli</taxon>
        <taxon>Bacillales</taxon>
        <taxon>Paenibacillaceae</taxon>
        <taxon>Cohnella</taxon>
    </lineage>
</organism>
<dbReference type="InterPro" id="IPR011042">
    <property type="entry name" value="6-blade_b-propeller_TolB-like"/>
</dbReference>
<dbReference type="PROSITE" id="PS51272">
    <property type="entry name" value="SLH"/>
    <property type="match status" value="3"/>
</dbReference>
<evidence type="ECO:0000256" key="3">
    <source>
        <dbReference type="PROSITE-ProRule" id="PRU00504"/>
    </source>
</evidence>
<dbReference type="EMBL" id="AP019400">
    <property type="protein sequence ID" value="BBI31186.1"/>
    <property type="molecule type" value="Genomic_DNA"/>
</dbReference>
<keyword evidence="7" id="KW-1185">Reference proteome</keyword>
<protein>
    <recommendedName>
        <fullName evidence="5">SLH domain-containing protein</fullName>
    </recommendedName>
</protein>
<dbReference type="OrthoDB" id="663332at2"/>
<feature type="domain" description="SLH" evidence="5">
    <location>
        <begin position="1076"/>
        <end position="1134"/>
    </location>
</feature>
<feature type="domain" description="SLH" evidence="5">
    <location>
        <begin position="1013"/>
        <end position="1075"/>
    </location>
</feature>
<dbReference type="Pfam" id="PF18998">
    <property type="entry name" value="Flg_new_2"/>
    <property type="match status" value="1"/>
</dbReference>
<evidence type="ECO:0000256" key="1">
    <source>
        <dbReference type="ARBA" id="ARBA00004196"/>
    </source>
</evidence>
<dbReference type="PROSITE" id="PS51125">
    <property type="entry name" value="NHL"/>
    <property type="match status" value="5"/>
</dbReference>
<dbReference type="AlphaFoldDB" id="A0A3T1CZB7"/>
<feature type="repeat" description="NHL" evidence="3">
    <location>
        <begin position="102"/>
        <end position="145"/>
    </location>
</feature>
<feature type="signal peptide" evidence="4">
    <location>
        <begin position="1"/>
        <end position="26"/>
    </location>
</feature>
<feature type="repeat" description="NHL" evidence="3">
    <location>
        <begin position="343"/>
        <end position="374"/>
    </location>
</feature>
<feature type="repeat" description="NHL" evidence="3">
    <location>
        <begin position="272"/>
        <end position="315"/>
    </location>
</feature>
<accession>A0A3T1CZB7</accession>
<feature type="chain" id="PRO_5038732064" description="SLH domain-containing protein" evidence="4">
    <location>
        <begin position="27"/>
        <end position="1240"/>
    </location>
</feature>
<evidence type="ECO:0000256" key="2">
    <source>
        <dbReference type="ARBA" id="ARBA00022737"/>
    </source>
</evidence>
<dbReference type="PANTHER" id="PTHR13833:SF71">
    <property type="entry name" value="NHL DOMAIN-CONTAINING PROTEIN"/>
    <property type="match status" value="1"/>
</dbReference>
<dbReference type="NCBIfam" id="TIGR02543">
    <property type="entry name" value="List_Bact_rpt"/>
    <property type="match status" value="3"/>
</dbReference>
<dbReference type="InterPro" id="IPR044060">
    <property type="entry name" value="Bacterial_rp_domain"/>
</dbReference>
<dbReference type="RefSeq" id="WP_130605050.1">
    <property type="nucleotide sequence ID" value="NZ_AP019400.1"/>
</dbReference>
<dbReference type="Proteomes" id="UP000289856">
    <property type="component" value="Chromosome"/>
</dbReference>